<dbReference type="PANTHER" id="PTHR47331:SF5">
    <property type="entry name" value="RIBONUCLEASE H"/>
    <property type="match status" value="1"/>
</dbReference>
<feature type="region of interest" description="Disordered" evidence="3">
    <location>
        <begin position="332"/>
        <end position="353"/>
    </location>
</feature>
<dbReference type="SUPFAM" id="SSF53098">
    <property type="entry name" value="Ribonuclease H-like"/>
    <property type="match status" value="1"/>
</dbReference>
<dbReference type="InterPro" id="IPR041588">
    <property type="entry name" value="Integrase_H2C2"/>
</dbReference>
<dbReference type="RefSeq" id="XP_026113770.1">
    <property type="nucleotide sequence ID" value="XM_026257985.1"/>
</dbReference>
<evidence type="ECO:0000313" key="6">
    <source>
        <dbReference type="RefSeq" id="XP_026113770.1"/>
    </source>
</evidence>
<dbReference type="Proteomes" id="UP000515129">
    <property type="component" value="Unplaced"/>
</dbReference>
<proteinExistence type="inferred from homology"/>
<dbReference type="PANTHER" id="PTHR47331">
    <property type="entry name" value="PHD-TYPE DOMAIN-CONTAINING PROTEIN"/>
    <property type="match status" value="1"/>
</dbReference>
<dbReference type="Pfam" id="PF17921">
    <property type="entry name" value="Integrase_H2C2"/>
    <property type="match status" value="1"/>
</dbReference>
<name>A0A6P6NYS6_CARAU</name>
<feature type="compositionally biased region" description="Polar residues" evidence="3">
    <location>
        <begin position="42"/>
        <end position="58"/>
    </location>
</feature>
<evidence type="ECO:0000259" key="4">
    <source>
        <dbReference type="PROSITE" id="PS50994"/>
    </source>
</evidence>
<dbReference type="InterPro" id="IPR043502">
    <property type="entry name" value="DNA/RNA_pol_sf"/>
</dbReference>
<evidence type="ECO:0000256" key="3">
    <source>
        <dbReference type="SAM" id="MobiDB-lite"/>
    </source>
</evidence>
<accession>A0A6P6NYS6</accession>
<dbReference type="InterPro" id="IPR043128">
    <property type="entry name" value="Rev_trsase/Diguanyl_cyclase"/>
</dbReference>
<evidence type="ECO:0000313" key="5">
    <source>
        <dbReference type="Proteomes" id="UP000515129"/>
    </source>
</evidence>
<dbReference type="Pfam" id="PF05380">
    <property type="entry name" value="Peptidase_A17"/>
    <property type="match status" value="1"/>
</dbReference>
<dbReference type="InterPro" id="IPR000477">
    <property type="entry name" value="RT_dom"/>
</dbReference>
<gene>
    <name evidence="6" type="primary">LOC113092395</name>
</gene>
<dbReference type="SUPFAM" id="SSF56672">
    <property type="entry name" value="DNA/RNA polymerases"/>
    <property type="match status" value="1"/>
</dbReference>
<dbReference type="OrthoDB" id="10056126at2759"/>
<dbReference type="PROSITE" id="PS50994">
    <property type="entry name" value="INTEGRASE"/>
    <property type="match status" value="1"/>
</dbReference>
<dbReference type="Pfam" id="PF18701">
    <property type="entry name" value="DUF5641"/>
    <property type="match status" value="1"/>
</dbReference>
<dbReference type="InterPro" id="IPR012337">
    <property type="entry name" value="RNaseH-like_sf"/>
</dbReference>
<dbReference type="Pfam" id="PF00078">
    <property type="entry name" value="RVT_1"/>
    <property type="match status" value="1"/>
</dbReference>
<dbReference type="CDD" id="cd01644">
    <property type="entry name" value="RT_pepA17"/>
    <property type="match status" value="1"/>
</dbReference>
<reference evidence="6" key="1">
    <citation type="submission" date="2025-08" db="UniProtKB">
        <authorList>
            <consortium name="RefSeq"/>
        </authorList>
    </citation>
    <scope>IDENTIFICATION</scope>
    <source>
        <strain evidence="6">Wakin</strain>
        <tissue evidence="6">Muscle</tissue>
    </source>
</reference>
<feature type="compositionally biased region" description="Polar residues" evidence="3">
    <location>
        <begin position="1"/>
        <end position="11"/>
    </location>
</feature>
<feature type="region of interest" description="Disordered" evidence="3">
    <location>
        <begin position="42"/>
        <end position="65"/>
    </location>
</feature>
<dbReference type="GeneID" id="113092395"/>
<dbReference type="InterPro" id="IPR040676">
    <property type="entry name" value="DUF5641"/>
</dbReference>
<dbReference type="GO" id="GO:0003676">
    <property type="term" value="F:nucleic acid binding"/>
    <property type="evidence" value="ECO:0007669"/>
    <property type="project" value="InterPro"/>
</dbReference>
<dbReference type="EC" id="3.1.26.4" evidence="2"/>
<protein>
    <recommendedName>
        <fullName evidence="2">ribonuclease H</fullName>
        <ecNumber evidence="2">3.1.26.4</ecNumber>
    </recommendedName>
</protein>
<dbReference type="KEGG" id="caua:113092395"/>
<dbReference type="GO" id="GO:0004523">
    <property type="term" value="F:RNA-DNA hybrid ribonuclease activity"/>
    <property type="evidence" value="ECO:0007669"/>
    <property type="project" value="UniProtKB-EC"/>
</dbReference>
<dbReference type="GO" id="GO:0015074">
    <property type="term" value="P:DNA integration"/>
    <property type="evidence" value="ECO:0007669"/>
    <property type="project" value="InterPro"/>
</dbReference>
<feature type="domain" description="Integrase catalytic" evidence="4">
    <location>
        <begin position="1426"/>
        <end position="1612"/>
    </location>
</feature>
<feature type="compositionally biased region" description="Polar residues" evidence="3">
    <location>
        <begin position="135"/>
        <end position="145"/>
    </location>
</feature>
<sequence length="1737" mass="196755">MDKELISSNMQPEEASAKVVRPKRQVHPPAYLKDYDLTTVHQRQVSQPVSPHTTQCTQGHGDGAENILSLSSRVSSPISQGPWDTLDEWPDAYEREQSFQNVDGTKLQPPSPNYTPLQSIPHHQPSPYYRPWEVQQPTPLPQTSYTKEDRPPMHTLTKSRLQPIYGQQQQTAPSLRPPQPFPIMTGGSSLSLNQGTVYQNLPKPAERKTVDPQIDSNMLDILGKMMSEIQIMKDQIQASTPVRPQINPAQWRECNYPSPSPLKHPEETSSIPYQRRAQPLAGHQPDNPVSHQYSRTLYEHPGDTFTHPEKVHFQSKQTVGPKPSQRALYFSNTNPAGRETTYRGPVPTIPDFSTKDPSEFTRLKIALENLLPPDATELFRYQILLDHLRLDEARLVADSYLNSSFPYSNTKAAKEDSCLVSSTAETLYLDRPTDCRRVLLKVIRVLLRYGEKTLDTYAVMDDGSERTILLPDAASGLGIQGQAESIALRTIRQEVQTVSGASISFHISPANQPQKMFKITAAFTAKRLGLANHSYPLSIFKKYKHLRDLPLHTFEKVCPLLLIGADNTHLITPIEPVRLGPPGGPAAIKTRLGWTLQGPVKLLETQLQPQQCLFLSLSPAELELKRDVEKLWQLDVLPFRSEKQVTRSREDRQAINLLETKTTRVEVNGILRYATPLLRRKDFPFFHAPKEAVMPSLRNMERRLIQTPEKAAIYNTEIEKLELSGAASRLPPEGGNVTGESWYIPHHLVSHNAKDRVVFNCSFQYKGLNLNESLLPGPVLSPSLLGVLLRFREHSVGISGDIRGMFHQVLLLPEDRPLLRFLWRGMRRDEPPDIYEWRVLPFGTTCSPCCATFALQKHISLHSTPDEDVRHSVERCFYVDNCLQSLPSAQEARQLLDKLRKLLATGGFDIRQWASNVQDVVSHLPTDAKSSELELWLSHDKVDPRESTLGLSWHCESDNLGFKHRPVNYGALTMRNIYRVLASQYDPLGVILPFTTRAKVIVQQLWVKNRNWDDPQLPEDVQRAWKVWEAELQYLPLVVLPRCYTPYSMDHPEVTHEIHIFTDASEKAYGAVAYLRSKDPSGRVNLSFLLARSRVAPRKQCSIPRLELCAALVGAQLAKLIGTELTLKAQRVTFWTDSTTVLHWLHSESCRFKVFVGNRVAEIQELTDLKAWHYIDSTRNPADDLTRGKNLKDLTERNRWTQGPEFLLQPQSSWPSPPAKHSLESDDKAELKRAIFCGVINSAPQTADGSKFSSWKDLIESVAQELHGAALQNGSPPASTYQKAELIALRKAQMDSFPEDYQLLKSSKPVRSNSRLLCLSPEFDQTSNLIRVGGRLRRVEGLDPSAVHPIVLDPNHPNTRLLIKDHDTRLCHPGPERVFAELRRSVWILKGREAVKKHQRTCLECCKWRSKPASQKMVDLPPSRLRLFKPAFHSTGMDCFGPFLVKVGRRTEKRWGLLFKCLTTRAVHLEVLTSMDSDAFLMGLRRFIGRRGKPAELYSDQGTNFRGGETELKEAFRQLSQDLQQQLAKQQISFHFNPPSAPHFGGVWEREIRSVKAALYTTLGSDTVTEEVLQTVLIEIEAILNSKPLGYVSADIADLDPITPNCLLMGRPDGSLPQVIYPISELLGRRRWRHSQVLADRFWTAFIRHYLPGLQTRGKWHNPSADIKPGTVVMLVDPQMPRSFWQIGRVVKIFPGADDRVRTAEIQIKDKVYTRPIARLVILPEIPNDPDDTPAGN</sequence>
<dbReference type="InterPro" id="IPR001584">
    <property type="entry name" value="Integrase_cat-core"/>
</dbReference>
<organism evidence="5 6">
    <name type="scientific">Carassius auratus</name>
    <name type="common">Goldfish</name>
    <dbReference type="NCBI Taxonomy" id="7957"/>
    <lineage>
        <taxon>Eukaryota</taxon>
        <taxon>Metazoa</taxon>
        <taxon>Chordata</taxon>
        <taxon>Craniata</taxon>
        <taxon>Vertebrata</taxon>
        <taxon>Euteleostomi</taxon>
        <taxon>Actinopterygii</taxon>
        <taxon>Neopterygii</taxon>
        <taxon>Teleostei</taxon>
        <taxon>Ostariophysi</taxon>
        <taxon>Cypriniformes</taxon>
        <taxon>Cyprinidae</taxon>
        <taxon>Cyprininae</taxon>
        <taxon>Carassius</taxon>
    </lineage>
</organism>
<feature type="region of interest" description="Disordered" evidence="3">
    <location>
        <begin position="119"/>
        <end position="151"/>
    </location>
</feature>
<evidence type="ECO:0000256" key="2">
    <source>
        <dbReference type="ARBA" id="ARBA00012180"/>
    </source>
</evidence>
<dbReference type="InterPro" id="IPR008042">
    <property type="entry name" value="Retrotrans_Pao"/>
</dbReference>
<dbReference type="Gene3D" id="3.30.70.270">
    <property type="match status" value="1"/>
</dbReference>
<evidence type="ECO:0000256" key="1">
    <source>
        <dbReference type="ARBA" id="ARBA00010879"/>
    </source>
</evidence>
<dbReference type="InterPro" id="IPR036397">
    <property type="entry name" value="RNaseH_sf"/>
</dbReference>
<feature type="region of interest" description="Disordered" evidence="3">
    <location>
        <begin position="1"/>
        <end position="28"/>
    </location>
</feature>
<dbReference type="Gene3D" id="3.30.420.10">
    <property type="entry name" value="Ribonuclease H-like superfamily/Ribonuclease H"/>
    <property type="match status" value="1"/>
</dbReference>
<comment type="similarity">
    <text evidence="1">Belongs to the beta type-B retroviral polymerase family. HERV class-II K(HML-2) pol subfamily.</text>
</comment>
<keyword evidence="5" id="KW-1185">Reference proteome</keyword>
<dbReference type="Gene3D" id="3.10.10.10">
    <property type="entry name" value="HIV Type 1 Reverse Transcriptase, subunit A, domain 1"/>
    <property type="match status" value="1"/>
</dbReference>